<dbReference type="STRING" id="1941349.STSP1_00356"/>
<evidence type="ECO:0000313" key="2">
    <source>
        <dbReference type="Proteomes" id="UP000193334"/>
    </source>
</evidence>
<organism evidence="1 2">
    <name type="scientific">Sedimentisphaera salicampi</name>
    <dbReference type="NCBI Taxonomy" id="1941349"/>
    <lineage>
        <taxon>Bacteria</taxon>
        <taxon>Pseudomonadati</taxon>
        <taxon>Planctomycetota</taxon>
        <taxon>Phycisphaerae</taxon>
        <taxon>Sedimentisphaerales</taxon>
        <taxon>Sedimentisphaeraceae</taxon>
        <taxon>Sedimentisphaera</taxon>
    </lineage>
</organism>
<protein>
    <recommendedName>
        <fullName evidence="3">DUF4380 domain-containing protein</fullName>
    </recommendedName>
</protein>
<evidence type="ECO:0000313" key="1">
    <source>
        <dbReference type="EMBL" id="ARN55986.1"/>
    </source>
</evidence>
<evidence type="ECO:0008006" key="3">
    <source>
        <dbReference type="Google" id="ProtNLM"/>
    </source>
</evidence>
<dbReference type="AlphaFoldDB" id="A0A1W6LJQ8"/>
<dbReference type="Proteomes" id="UP000193334">
    <property type="component" value="Chromosome"/>
</dbReference>
<dbReference type="Pfam" id="PF14315">
    <property type="entry name" value="DUF4380"/>
    <property type="match status" value="1"/>
</dbReference>
<gene>
    <name evidence="1" type="ORF">STSP1_00356</name>
</gene>
<dbReference type="EMBL" id="CP021023">
    <property type="protein sequence ID" value="ARN55986.1"/>
    <property type="molecule type" value="Genomic_DNA"/>
</dbReference>
<dbReference type="KEGG" id="pbp:STSP1_00356"/>
<keyword evidence="2" id="KW-1185">Reference proteome</keyword>
<reference evidence="2" key="1">
    <citation type="submission" date="2017-04" db="EMBL/GenBank/DDBJ databases">
        <title>Comparative genomics and description of representatives of a novel lineage of planctomycetes thriving in anoxic sediments.</title>
        <authorList>
            <person name="Spring S."/>
            <person name="Bunk B."/>
            <person name="Sproer C."/>
        </authorList>
    </citation>
    <scope>NUCLEOTIDE SEQUENCE [LARGE SCALE GENOMIC DNA]</scope>
    <source>
        <strain evidence="2">ST-PulAB-D4</strain>
    </source>
</reference>
<proteinExistence type="predicted"/>
<accession>A0A1W6LJQ8</accession>
<dbReference type="InterPro" id="IPR025488">
    <property type="entry name" value="DUF4380"/>
</dbReference>
<sequence length="445" mass="50623">MNNNSWCLLLGLLLVIGYCKADTKVWNCKYLSNDLIDLKLVPEIGGRVLQYKLGDYGFYYVNKDLYDKKPPASGLGPENSWLNYGGDKLWLAPQGWSNEKQWPGPPDPVLDGQPYKIEIINNKKVRLTSREDLRSGVKLSRTIEIFDGTTRVSIDATMKNIDTKTRRWGIWAHTQFYAGNRHGKGYNKNYWAYCPINENSIFQKGYGVQYGLVNNISYKPDYDKGIMKVHYQRRVGKIGLDSAAGWTATVDGTDGYVFIQRFTYKPEKTYPDNSSVEIWMDGLGEFVAWGEINRITNDDPSVTPYNFENELISPYATLKPSEEYSFHYDWYSAKIPARKEIVNCSNVGVICQPLDVIYKEEEMNITGKFGVFYEGTIKAVFLNQEEKVVKESFPGISVSPLESLNLSLKISRHKELSQAKAVSIVVCDKNKKALGELDRVSILSD</sequence>
<name>A0A1W6LJQ8_9BACT</name>
<dbReference type="RefSeq" id="WP_085754705.1">
    <property type="nucleotide sequence ID" value="NZ_CP021023.1"/>
</dbReference>